<feature type="zinc finger region" description="dksA C4-type" evidence="1">
    <location>
        <begin position="58"/>
        <end position="82"/>
    </location>
</feature>
<organism evidence="2 3">
    <name type="scientific">Robertmurraya beringensis</name>
    <dbReference type="NCBI Taxonomy" id="641660"/>
    <lineage>
        <taxon>Bacteria</taxon>
        <taxon>Bacillati</taxon>
        <taxon>Bacillota</taxon>
        <taxon>Bacilli</taxon>
        <taxon>Bacillales</taxon>
        <taxon>Bacillaceae</taxon>
        <taxon>Robertmurraya</taxon>
    </lineage>
</organism>
<dbReference type="Gene3D" id="1.20.120.910">
    <property type="entry name" value="DksA, coiled-coil domain"/>
    <property type="match status" value="1"/>
</dbReference>
<evidence type="ECO:0000313" key="3">
    <source>
        <dbReference type="Proteomes" id="UP001589738"/>
    </source>
</evidence>
<reference evidence="2 3" key="1">
    <citation type="submission" date="2024-09" db="EMBL/GenBank/DDBJ databases">
        <authorList>
            <person name="Sun Q."/>
            <person name="Mori K."/>
        </authorList>
    </citation>
    <scope>NUCLEOTIDE SEQUENCE [LARGE SCALE GENOMIC DNA]</scope>
    <source>
        <strain evidence="2 3">CGMCC 1.9126</strain>
    </source>
</reference>
<name>A0ABV6KN99_9BACI</name>
<dbReference type="EMBL" id="JBHLUU010000016">
    <property type="protein sequence ID" value="MFC0474806.1"/>
    <property type="molecule type" value="Genomic_DNA"/>
</dbReference>
<evidence type="ECO:0000256" key="1">
    <source>
        <dbReference type="PROSITE-ProRule" id="PRU00510"/>
    </source>
</evidence>
<evidence type="ECO:0000313" key="2">
    <source>
        <dbReference type="EMBL" id="MFC0474806.1"/>
    </source>
</evidence>
<dbReference type="PROSITE" id="PS51128">
    <property type="entry name" value="ZF_DKSA_2"/>
    <property type="match status" value="1"/>
</dbReference>
<keyword evidence="3" id="KW-1185">Reference proteome</keyword>
<dbReference type="Proteomes" id="UP001589738">
    <property type="component" value="Unassembled WGS sequence"/>
</dbReference>
<accession>A0ABV6KN99</accession>
<dbReference type="RefSeq" id="WP_160545656.1">
    <property type="nucleotide sequence ID" value="NZ_JBHLUU010000016.1"/>
</dbReference>
<proteinExistence type="predicted"/>
<gene>
    <name evidence="2" type="ORF">ACFFHF_05770</name>
</gene>
<sequence length="94" mass="10823">MEAFEQKLYLELRKSRTELMMQLSNSKGSPLVKPLIEEELRDINSAIEKLENGTFGRCEISGELLPHELLQMVPTLKTVEDCGKLEHYLCKPLF</sequence>
<comment type="caution">
    <text evidence="2">The sequence shown here is derived from an EMBL/GenBank/DDBJ whole genome shotgun (WGS) entry which is preliminary data.</text>
</comment>
<evidence type="ECO:0008006" key="4">
    <source>
        <dbReference type="Google" id="ProtNLM"/>
    </source>
</evidence>
<protein>
    <recommendedName>
        <fullName evidence="4">DksA C4-type domain-containing protein</fullName>
    </recommendedName>
</protein>